<reference evidence="3 4" key="1">
    <citation type="submission" date="2018-08" db="EMBL/GenBank/DDBJ databases">
        <title>Recombination of ecologically and evolutionarily significant loci maintains genetic cohesion in the Pseudomonas syringae species complex.</title>
        <authorList>
            <person name="Dillon M."/>
            <person name="Thakur S."/>
            <person name="Almeida R.N.D."/>
            <person name="Weir B.S."/>
            <person name="Guttman D.S."/>
        </authorList>
    </citation>
    <scope>NUCLEOTIDE SEQUENCE [LARGE SCALE GENOMIC DNA]</scope>
    <source>
        <strain evidence="1 3">ICMP 12341</strain>
        <strain evidence="2 4">ICMP 9829</strain>
    </source>
</reference>
<name>A0A0P9M6D3_9PSED</name>
<dbReference type="AlphaFoldDB" id="A0A0P9M6D3"/>
<dbReference type="EMBL" id="RBOV01000326">
    <property type="protein sequence ID" value="RMN08433.1"/>
    <property type="molecule type" value="Genomic_DNA"/>
</dbReference>
<organism evidence="1 3">
    <name type="scientific">Pseudomonas syringae pv. coriandricola</name>
    <dbReference type="NCBI Taxonomy" id="264453"/>
    <lineage>
        <taxon>Bacteria</taxon>
        <taxon>Pseudomonadati</taxon>
        <taxon>Pseudomonadota</taxon>
        <taxon>Gammaproteobacteria</taxon>
        <taxon>Pseudomonadales</taxon>
        <taxon>Pseudomonadaceae</taxon>
        <taxon>Pseudomonas</taxon>
    </lineage>
</organism>
<evidence type="ECO:0000313" key="4">
    <source>
        <dbReference type="Proteomes" id="UP000274212"/>
    </source>
</evidence>
<dbReference type="GeneID" id="96221857"/>
<proteinExistence type="predicted"/>
<dbReference type="Proteomes" id="UP000274212">
    <property type="component" value="Unassembled WGS sequence"/>
</dbReference>
<accession>A0A0P9M6D3</accession>
<comment type="caution">
    <text evidence="1">The sequence shown here is derived from an EMBL/GenBank/DDBJ whole genome shotgun (WGS) entry which is preliminary data.</text>
</comment>
<evidence type="ECO:0000313" key="3">
    <source>
        <dbReference type="Proteomes" id="UP000271468"/>
    </source>
</evidence>
<dbReference type="EMBL" id="RBTT01000043">
    <property type="protein sequence ID" value="RMU11878.1"/>
    <property type="molecule type" value="Genomic_DNA"/>
</dbReference>
<protein>
    <submittedName>
        <fullName evidence="1">Uncharacterized protein</fullName>
    </submittedName>
</protein>
<dbReference type="RefSeq" id="WP_055007441.1">
    <property type="nucleotide sequence ID" value="NZ_LJPZ01000141.1"/>
</dbReference>
<evidence type="ECO:0000313" key="1">
    <source>
        <dbReference type="EMBL" id="RMN08433.1"/>
    </source>
</evidence>
<gene>
    <name evidence="2" type="ORF">ALP36_200134</name>
    <name evidence="1" type="ORF">ALQ65_200056</name>
</gene>
<dbReference type="Proteomes" id="UP000271468">
    <property type="component" value="Unassembled WGS sequence"/>
</dbReference>
<sequence>MSNTRMTHLLPPDLAAVFEFHDSHAGASLGVSLATLLQCLCIAEQRHLVPPLEADWELQTLPLALREMARLNTDDIDANSHQG</sequence>
<evidence type="ECO:0000313" key="2">
    <source>
        <dbReference type="EMBL" id="RMU11878.1"/>
    </source>
</evidence>